<sequence>MIDEKQQELEELSDEIEIILSVKDNISNEEIDNFTNKFHLLSENDIRSRIKEITGNCLYINNEENSEIIDTQEEKDNSDEPSISEIINEYNKMNEDDREEDTAKNNELDMNFKSESIIESRLYHEIREKIIFTEDNIPEVTFVKADTKYGQLSLEWGWPEGIEKVLISYRMDRFPTGAADSSASQVLINREDSTENGGYIIHKVIEGNYYFCIYIVAEHNQKTIFSEGTRRLVVNKRPSEIFYEIKRRKTILGKLKGVELVLSTTDKEVNLPQLVLVSKCGNMPLQKSDGETIFKTDYQTISLDKPLVLELSVENIGKNMYVKLFFLDDSNSKLYRIISPAKEKLYFK</sequence>
<evidence type="ECO:0000256" key="1">
    <source>
        <dbReference type="SAM" id="Coils"/>
    </source>
</evidence>
<dbReference type="Proteomes" id="UP000694308">
    <property type="component" value="Unassembled WGS sequence"/>
</dbReference>
<comment type="caution">
    <text evidence="2">The sequence shown here is derived from an EMBL/GenBank/DDBJ whole genome shotgun (WGS) entry which is preliminary data.</text>
</comment>
<proteinExistence type="predicted"/>
<evidence type="ECO:0000313" key="3">
    <source>
        <dbReference type="Proteomes" id="UP000694308"/>
    </source>
</evidence>
<dbReference type="AlphaFoldDB" id="A0A949THY2"/>
<name>A0A949THY2_9CLOT</name>
<evidence type="ECO:0000313" key="2">
    <source>
        <dbReference type="EMBL" id="MBV7273144.1"/>
    </source>
</evidence>
<dbReference type="EMBL" id="JAEEGC010000038">
    <property type="protein sequence ID" value="MBV7273144.1"/>
    <property type="molecule type" value="Genomic_DNA"/>
</dbReference>
<accession>A0A949THY2</accession>
<reference evidence="2" key="1">
    <citation type="submission" date="2020-12" db="EMBL/GenBank/DDBJ databases">
        <title>Clostridium thailandense sp. nov., a novel acetogenic bacterium isolated from peat land soil in Thailand.</title>
        <authorList>
            <person name="Chaikitkaew S."/>
            <person name="Birkeland N.K."/>
        </authorList>
    </citation>
    <scope>NUCLEOTIDE SEQUENCE</scope>
    <source>
        <strain evidence="2">PL3</strain>
    </source>
</reference>
<evidence type="ECO:0008006" key="4">
    <source>
        <dbReference type="Google" id="ProtNLM"/>
    </source>
</evidence>
<protein>
    <recommendedName>
        <fullName evidence="4">GOLD domain-containing protein</fullName>
    </recommendedName>
</protein>
<organism evidence="2 3">
    <name type="scientific">Clostridium thailandense</name>
    <dbReference type="NCBI Taxonomy" id="2794346"/>
    <lineage>
        <taxon>Bacteria</taxon>
        <taxon>Bacillati</taxon>
        <taxon>Bacillota</taxon>
        <taxon>Clostridia</taxon>
        <taxon>Eubacteriales</taxon>
        <taxon>Clostridiaceae</taxon>
        <taxon>Clostridium</taxon>
    </lineage>
</organism>
<keyword evidence="3" id="KW-1185">Reference proteome</keyword>
<gene>
    <name evidence="2" type="ORF">I6U48_09505</name>
</gene>
<feature type="coiled-coil region" evidence="1">
    <location>
        <begin position="2"/>
        <end position="29"/>
    </location>
</feature>
<keyword evidence="1" id="KW-0175">Coiled coil</keyword>
<dbReference type="RefSeq" id="WP_218320175.1">
    <property type="nucleotide sequence ID" value="NZ_JAEEGC010000038.1"/>
</dbReference>